<reference evidence="3 4" key="1">
    <citation type="journal article" date="2018" name="Elife">
        <title>Discovery and characterization of a prevalent human gut bacterial enzyme sufficient for the inactivation of a family of plant toxins.</title>
        <authorList>
            <person name="Koppel N."/>
            <person name="Bisanz J.E."/>
            <person name="Pandelia M.E."/>
            <person name="Turnbaugh P.J."/>
            <person name="Balskus E.P."/>
        </authorList>
    </citation>
    <scope>NUCLEOTIDE SEQUENCE [LARGE SCALE GENOMIC DNA]</scope>
    <source>
        <strain evidence="4">anaerobia AP69FAA</strain>
    </source>
</reference>
<gene>
    <name evidence="3" type="ORF">C1880_05835</name>
</gene>
<dbReference type="PANTHER" id="PTHR43948:SF10">
    <property type="entry name" value="MRJ, ISOFORM E"/>
    <property type="match status" value="1"/>
</dbReference>
<dbReference type="PRINTS" id="PR00625">
    <property type="entry name" value="JDOMAIN"/>
</dbReference>
<dbReference type="Proteomes" id="UP000253792">
    <property type="component" value="Unassembled WGS sequence"/>
</dbReference>
<dbReference type="PANTHER" id="PTHR43948">
    <property type="entry name" value="DNAJ HOMOLOG SUBFAMILY B"/>
    <property type="match status" value="1"/>
</dbReference>
<keyword evidence="1" id="KW-1133">Transmembrane helix</keyword>
<dbReference type="InterPro" id="IPR001623">
    <property type="entry name" value="DnaJ_domain"/>
</dbReference>
<dbReference type="SMART" id="SM00271">
    <property type="entry name" value="DnaJ"/>
    <property type="match status" value="1"/>
</dbReference>
<feature type="transmembrane region" description="Helical" evidence="1">
    <location>
        <begin position="134"/>
        <end position="153"/>
    </location>
</feature>
<dbReference type="PROSITE" id="PS50076">
    <property type="entry name" value="DNAJ_2"/>
    <property type="match status" value="1"/>
</dbReference>
<dbReference type="SUPFAM" id="SSF46565">
    <property type="entry name" value="Chaperone J-domain"/>
    <property type="match status" value="1"/>
</dbReference>
<keyword evidence="4" id="KW-1185">Reference proteome</keyword>
<dbReference type="CDD" id="cd06257">
    <property type="entry name" value="DnaJ"/>
    <property type="match status" value="1"/>
</dbReference>
<evidence type="ECO:0000313" key="3">
    <source>
        <dbReference type="EMBL" id="RDB55732.1"/>
    </source>
</evidence>
<dbReference type="Pfam" id="PF00226">
    <property type="entry name" value="DnaJ"/>
    <property type="match status" value="1"/>
</dbReference>
<evidence type="ECO:0000313" key="4">
    <source>
        <dbReference type="Proteomes" id="UP000253792"/>
    </source>
</evidence>
<protein>
    <submittedName>
        <fullName evidence="3">Molecular chaperone DnaJ</fullName>
    </submittedName>
</protein>
<evidence type="ECO:0000256" key="1">
    <source>
        <dbReference type="SAM" id="Phobius"/>
    </source>
</evidence>
<dbReference type="OrthoDB" id="3173117at2"/>
<proteinExistence type="predicted"/>
<comment type="caution">
    <text evidence="3">The sequence shown here is derived from an EMBL/GenBank/DDBJ whole genome shotgun (WGS) entry which is preliminary data.</text>
</comment>
<feature type="domain" description="J" evidence="2">
    <location>
        <begin position="5"/>
        <end position="88"/>
    </location>
</feature>
<sequence length="186" mass="20487">MNRLEALRALGLDEDATDEDIKTAYRETAQILHPDRFATNKKLQDRATEQFKNLQEAYDFLTSSKGRRKAGGSSVSARPARAPYDDVDARLAGIAAARTQLVRQRDAVYDERRNGLGMAAIGGLVALFCGRRPFGLFGVVAAIAGTAAIWGIVQVVSSQHSINTLTEHIDELNREERKIAQESEEE</sequence>
<dbReference type="EMBL" id="PPTP01000004">
    <property type="protein sequence ID" value="RDB55732.1"/>
    <property type="molecule type" value="Genomic_DNA"/>
</dbReference>
<keyword evidence="1" id="KW-0472">Membrane</keyword>
<keyword evidence="1" id="KW-0812">Transmembrane</keyword>
<accession>A0A369L9I7</accession>
<dbReference type="AlphaFoldDB" id="A0A369L9I7"/>
<evidence type="ECO:0000259" key="2">
    <source>
        <dbReference type="PROSITE" id="PS50076"/>
    </source>
</evidence>
<organism evidence="3 4">
    <name type="scientific">Senegalimassilia anaerobia</name>
    <dbReference type="NCBI Taxonomy" id="1473216"/>
    <lineage>
        <taxon>Bacteria</taxon>
        <taxon>Bacillati</taxon>
        <taxon>Actinomycetota</taxon>
        <taxon>Coriobacteriia</taxon>
        <taxon>Coriobacteriales</taxon>
        <taxon>Coriobacteriaceae</taxon>
        <taxon>Senegalimassilia</taxon>
    </lineage>
</organism>
<dbReference type="Gene3D" id="1.10.287.110">
    <property type="entry name" value="DnaJ domain"/>
    <property type="match status" value="1"/>
</dbReference>
<dbReference type="RefSeq" id="WP_114620665.1">
    <property type="nucleotide sequence ID" value="NZ_PPTP01000004.1"/>
</dbReference>
<dbReference type="InterPro" id="IPR036869">
    <property type="entry name" value="J_dom_sf"/>
</dbReference>
<dbReference type="STRING" id="1034345.GCA_000236865_00725"/>
<name>A0A369L9I7_9ACTN</name>